<evidence type="ECO:0000313" key="5">
    <source>
        <dbReference type="EMBL" id="GAB94154.1"/>
    </source>
</evidence>
<dbReference type="EMBL" id="BAHD01000003">
    <property type="protein sequence ID" value="GAB94154.1"/>
    <property type="molecule type" value="Genomic_DNA"/>
</dbReference>
<dbReference type="InterPro" id="IPR000757">
    <property type="entry name" value="Beta-glucanase-like"/>
</dbReference>
<dbReference type="OrthoDB" id="9809583at2"/>
<feature type="domain" description="GH16" evidence="4">
    <location>
        <begin position="87"/>
        <end position="351"/>
    </location>
</feature>
<dbReference type="InterPro" id="IPR050546">
    <property type="entry name" value="Glycosyl_Hydrlase_16"/>
</dbReference>
<dbReference type="STRING" id="1184609.KILIM_003_00770"/>
<keyword evidence="3" id="KW-0732">Signal</keyword>
<dbReference type="eggNOG" id="COG2273">
    <property type="taxonomic scope" value="Bacteria"/>
</dbReference>
<dbReference type="Proteomes" id="UP000008366">
    <property type="component" value="Unassembled WGS sequence"/>
</dbReference>
<keyword evidence="6" id="KW-1185">Reference proteome</keyword>
<dbReference type="Pfam" id="PF00722">
    <property type="entry name" value="Glyco_hydro_16"/>
    <property type="match status" value="1"/>
</dbReference>
<dbReference type="PROSITE" id="PS51762">
    <property type="entry name" value="GH16_2"/>
    <property type="match status" value="1"/>
</dbReference>
<dbReference type="AlphaFoldDB" id="K6X5S7"/>
<protein>
    <submittedName>
        <fullName evidence="5">Putative beta-glucanase</fullName>
    </submittedName>
</protein>
<feature type="compositionally biased region" description="Polar residues" evidence="2">
    <location>
        <begin position="47"/>
        <end position="60"/>
    </location>
</feature>
<name>K6X5S7_9MICO</name>
<reference evidence="5 6" key="1">
    <citation type="submission" date="2012-08" db="EMBL/GenBank/DDBJ databases">
        <title>Whole genome shotgun sequence of Kineosphaera limosa NBRC 100340.</title>
        <authorList>
            <person name="Yoshida I."/>
            <person name="Isaki S."/>
            <person name="Hosoyama A."/>
            <person name="Tsuchikane K."/>
            <person name="Katsumata H."/>
            <person name="Ando Y."/>
            <person name="Ohji S."/>
            <person name="Hamada M."/>
            <person name="Tamura T."/>
            <person name="Yamazoe A."/>
            <person name="Yamazaki S."/>
            <person name="Fujita N."/>
        </authorList>
    </citation>
    <scope>NUCLEOTIDE SEQUENCE [LARGE SCALE GENOMIC DNA]</scope>
    <source>
        <strain evidence="5 6">NBRC 100340</strain>
    </source>
</reference>
<feature type="chain" id="PRO_5003896410" evidence="3">
    <location>
        <begin position="26"/>
        <end position="351"/>
    </location>
</feature>
<organism evidence="5 6">
    <name type="scientific">Kineosphaera limosa NBRC 100340</name>
    <dbReference type="NCBI Taxonomy" id="1184609"/>
    <lineage>
        <taxon>Bacteria</taxon>
        <taxon>Bacillati</taxon>
        <taxon>Actinomycetota</taxon>
        <taxon>Actinomycetes</taxon>
        <taxon>Micrococcales</taxon>
        <taxon>Dermatophilaceae</taxon>
        <taxon>Kineosphaera</taxon>
    </lineage>
</organism>
<dbReference type="CDD" id="cd08023">
    <property type="entry name" value="GH16_laminarinase_like"/>
    <property type="match status" value="1"/>
</dbReference>
<evidence type="ECO:0000313" key="6">
    <source>
        <dbReference type="Proteomes" id="UP000008366"/>
    </source>
</evidence>
<evidence type="ECO:0000259" key="4">
    <source>
        <dbReference type="PROSITE" id="PS51762"/>
    </source>
</evidence>
<feature type="signal peptide" evidence="3">
    <location>
        <begin position="1"/>
        <end position="25"/>
    </location>
</feature>
<feature type="region of interest" description="Disordered" evidence="2">
    <location>
        <begin position="21"/>
        <end position="101"/>
    </location>
</feature>
<evidence type="ECO:0000256" key="1">
    <source>
        <dbReference type="ARBA" id="ARBA00006865"/>
    </source>
</evidence>
<accession>K6X5S7</accession>
<comment type="caution">
    <text evidence="5">The sequence shown here is derived from an EMBL/GenBank/DDBJ whole genome shotgun (WGS) entry which is preliminary data.</text>
</comment>
<evidence type="ECO:0000256" key="2">
    <source>
        <dbReference type="SAM" id="MobiDB-lite"/>
    </source>
</evidence>
<evidence type="ECO:0000256" key="3">
    <source>
        <dbReference type="SAM" id="SignalP"/>
    </source>
</evidence>
<gene>
    <name evidence="5" type="ORF">KILIM_003_00770</name>
</gene>
<dbReference type="PANTHER" id="PTHR10963:SF55">
    <property type="entry name" value="GLYCOSIDE HYDROLASE FAMILY 16 PROTEIN"/>
    <property type="match status" value="1"/>
</dbReference>
<dbReference type="Gene3D" id="2.60.120.200">
    <property type="match status" value="1"/>
</dbReference>
<sequence length="351" mass="37742">MSTRMLTDLAAATLPLALAGGAGYAAPPLDSGPGPTRSGPAAHSTAAAKTSPAQAFSQTDSGKKVPPGQAKKRPTPPTPTPTPTPTPDPTAAPEPAPEPTPERQLVLDWRDDFDGPAGAPPNPAMWNYELGGSGRGNQNLEYTTNRPQNASLDGAGNLVLTARSDNVAGLYCWYGPCRYTSGRITTQGKKTVAHGRVEARMKLPKGQGLWPAFWLLGANYPQVGHPQSGEIDIMELVGDEPFRAWASVHGPGYTLAGHTAKYDLPEGSTFNDEFHTFALDWHEQELVFSVDGNEFYRMHRDLIGENEWVFEDPFFVILNLTVGGTWGGEPAADTRFPAQMVIDHIAVYRPA</sequence>
<dbReference type="SUPFAM" id="SSF49899">
    <property type="entry name" value="Concanavalin A-like lectins/glucanases"/>
    <property type="match status" value="1"/>
</dbReference>
<dbReference type="GO" id="GO:0004553">
    <property type="term" value="F:hydrolase activity, hydrolyzing O-glycosyl compounds"/>
    <property type="evidence" value="ECO:0007669"/>
    <property type="project" value="InterPro"/>
</dbReference>
<dbReference type="PANTHER" id="PTHR10963">
    <property type="entry name" value="GLYCOSYL HYDROLASE-RELATED"/>
    <property type="match status" value="1"/>
</dbReference>
<feature type="compositionally biased region" description="Pro residues" evidence="2">
    <location>
        <begin position="75"/>
        <end position="99"/>
    </location>
</feature>
<dbReference type="GO" id="GO:0005975">
    <property type="term" value="P:carbohydrate metabolic process"/>
    <property type="evidence" value="ECO:0007669"/>
    <property type="project" value="InterPro"/>
</dbReference>
<dbReference type="RefSeq" id="WP_006590687.1">
    <property type="nucleotide sequence ID" value="NZ_BAHD01000003.1"/>
</dbReference>
<comment type="similarity">
    <text evidence="1">Belongs to the glycosyl hydrolase 16 family.</text>
</comment>
<dbReference type="InterPro" id="IPR013320">
    <property type="entry name" value="ConA-like_dom_sf"/>
</dbReference>
<proteinExistence type="inferred from homology"/>